<dbReference type="EMBL" id="OZ035825">
    <property type="protein sequence ID" value="CAL1600857.1"/>
    <property type="molecule type" value="Genomic_DNA"/>
</dbReference>
<reference evidence="1 2" key="1">
    <citation type="submission" date="2024-04" db="EMBL/GenBank/DDBJ databases">
        <authorList>
            <person name="Waldvogel A.-M."/>
            <person name="Schoenle A."/>
        </authorList>
    </citation>
    <scope>NUCLEOTIDE SEQUENCE [LARGE SCALE GENOMIC DNA]</scope>
</reference>
<sequence length="163" mass="18867">MSSVNMGKLTYSRDLLLELRDAAPTPEERFLHDLPPELHRGQRQKRIRRKRGSRGGIRNRLRRRGSRLPLPAITLSNVRTLRNKTDELSALIKSDLDYQRTSLFCFTETWLTRDVDFELEGYNIIRFDRDAVKTRKAIGGGVCMAVNKRWATNYTTSTKLQSA</sequence>
<dbReference type="InterPro" id="IPR036691">
    <property type="entry name" value="Endo/exonu/phosph_ase_sf"/>
</dbReference>
<dbReference type="AlphaFoldDB" id="A0AAV2LEN9"/>
<keyword evidence="2" id="KW-1185">Reference proteome</keyword>
<name>A0AAV2LEN9_KNICA</name>
<evidence type="ECO:0000313" key="1">
    <source>
        <dbReference type="EMBL" id="CAL1600857.1"/>
    </source>
</evidence>
<evidence type="ECO:0000313" key="2">
    <source>
        <dbReference type="Proteomes" id="UP001497482"/>
    </source>
</evidence>
<organism evidence="1 2">
    <name type="scientific">Knipowitschia caucasica</name>
    <name type="common">Caucasian dwarf goby</name>
    <name type="synonym">Pomatoschistus caucasicus</name>
    <dbReference type="NCBI Taxonomy" id="637954"/>
    <lineage>
        <taxon>Eukaryota</taxon>
        <taxon>Metazoa</taxon>
        <taxon>Chordata</taxon>
        <taxon>Craniata</taxon>
        <taxon>Vertebrata</taxon>
        <taxon>Euteleostomi</taxon>
        <taxon>Actinopterygii</taxon>
        <taxon>Neopterygii</taxon>
        <taxon>Teleostei</taxon>
        <taxon>Neoteleostei</taxon>
        <taxon>Acanthomorphata</taxon>
        <taxon>Gobiaria</taxon>
        <taxon>Gobiiformes</taxon>
        <taxon>Gobioidei</taxon>
        <taxon>Gobiidae</taxon>
        <taxon>Gobiinae</taxon>
        <taxon>Knipowitschia</taxon>
    </lineage>
</organism>
<protein>
    <submittedName>
        <fullName evidence="1">Uncharacterized protein</fullName>
    </submittedName>
</protein>
<dbReference type="Gene3D" id="3.60.10.10">
    <property type="entry name" value="Endonuclease/exonuclease/phosphatase"/>
    <property type="match status" value="1"/>
</dbReference>
<proteinExistence type="predicted"/>
<accession>A0AAV2LEN9</accession>
<gene>
    <name evidence="1" type="ORF">KC01_LOCUS28928</name>
</gene>
<dbReference type="Proteomes" id="UP001497482">
    <property type="component" value="Chromosome 3"/>
</dbReference>